<dbReference type="InterPro" id="IPR004358">
    <property type="entry name" value="Sig_transdc_His_kin-like_C"/>
</dbReference>
<evidence type="ECO:0000256" key="15">
    <source>
        <dbReference type="ARBA" id="ARBA00022912"/>
    </source>
</evidence>
<proteinExistence type="predicted"/>
<comment type="catalytic activity">
    <reaction evidence="1">
        <text>ATP + protein L-histidine = ADP + protein N-phospho-L-histidine.</text>
        <dbReference type="EC" id="2.7.13.3"/>
    </reaction>
</comment>
<evidence type="ECO:0000256" key="12">
    <source>
        <dbReference type="ARBA" id="ARBA00022801"/>
    </source>
</evidence>
<comment type="subcellular location">
    <subcellularLocation>
        <location evidence="4">Cell membrane</location>
        <topology evidence="4">Multi-pass membrane protein</topology>
    </subcellularLocation>
</comment>
<evidence type="ECO:0000256" key="10">
    <source>
        <dbReference type="ARBA" id="ARBA00022741"/>
    </source>
</evidence>
<evidence type="ECO:0000256" key="19">
    <source>
        <dbReference type="ARBA" id="ARBA00023026"/>
    </source>
</evidence>
<dbReference type="PANTHER" id="PTHR44936">
    <property type="entry name" value="SENSOR PROTEIN CREC"/>
    <property type="match status" value="1"/>
</dbReference>
<dbReference type="RefSeq" id="WP_248824120.1">
    <property type="nucleotide sequence ID" value="NZ_JALKFT010000006.1"/>
</dbReference>
<dbReference type="Pfam" id="PF00672">
    <property type="entry name" value="HAMP"/>
    <property type="match status" value="1"/>
</dbReference>
<keyword evidence="10" id="KW-0547">Nucleotide-binding</keyword>
<name>A0ABT0JXH5_9ACTN</name>
<evidence type="ECO:0000256" key="13">
    <source>
        <dbReference type="ARBA" id="ARBA00022840"/>
    </source>
</evidence>
<dbReference type="SMART" id="SM00304">
    <property type="entry name" value="HAMP"/>
    <property type="match status" value="1"/>
</dbReference>
<dbReference type="Pfam" id="PF00512">
    <property type="entry name" value="HisKA"/>
    <property type="match status" value="1"/>
</dbReference>
<evidence type="ECO:0000256" key="7">
    <source>
        <dbReference type="ARBA" id="ARBA00022553"/>
    </source>
</evidence>
<feature type="transmembrane region" description="Helical" evidence="24">
    <location>
        <begin position="169"/>
        <end position="190"/>
    </location>
</feature>
<keyword evidence="28" id="KW-1185">Reference proteome</keyword>
<keyword evidence="17" id="KW-0902">Two-component regulatory system</keyword>
<comment type="cofactor">
    <cofactor evidence="2">
        <name>Mn(2+)</name>
        <dbReference type="ChEBI" id="CHEBI:29035"/>
    </cofactor>
</comment>
<evidence type="ECO:0000256" key="22">
    <source>
        <dbReference type="ARBA" id="ARBA00041776"/>
    </source>
</evidence>
<evidence type="ECO:0000256" key="23">
    <source>
        <dbReference type="SAM" id="MobiDB-lite"/>
    </source>
</evidence>
<dbReference type="SUPFAM" id="SSF47384">
    <property type="entry name" value="Homodimeric domain of signal transducing histidine kinase"/>
    <property type="match status" value="1"/>
</dbReference>
<dbReference type="GO" id="GO:0016301">
    <property type="term" value="F:kinase activity"/>
    <property type="evidence" value="ECO:0007669"/>
    <property type="project" value="UniProtKB-KW"/>
</dbReference>
<evidence type="ECO:0000259" key="25">
    <source>
        <dbReference type="PROSITE" id="PS50109"/>
    </source>
</evidence>
<dbReference type="InterPro" id="IPR050980">
    <property type="entry name" value="2C_sensor_his_kinase"/>
</dbReference>
<dbReference type="SUPFAM" id="SSF55874">
    <property type="entry name" value="ATPase domain of HSP90 chaperone/DNA topoisomerase II/histidine kinase"/>
    <property type="match status" value="1"/>
</dbReference>
<feature type="domain" description="HAMP" evidence="26">
    <location>
        <begin position="192"/>
        <end position="245"/>
    </location>
</feature>
<evidence type="ECO:0000256" key="16">
    <source>
        <dbReference type="ARBA" id="ARBA00022989"/>
    </source>
</evidence>
<reference evidence="27 28" key="1">
    <citation type="submission" date="2022-04" db="EMBL/GenBank/DDBJ databases">
        <title>Genome diversity in the genus Frankia.</title>
        <authorList>
            <person name="Carlos-Shanley C."/>
            <person name="Hahn D."/>
        </authorList>
    </citation>
    <scope>NUCLEOTIDE SEQUENCE [LARGE SCALE GENOMIC DNA]</scope>
    <source>
        <strain evidence="27 28">Ag45/Mut15</strain>
    </source>
</reference>
<gene>
    <name evidence="27" type="ORF">MXD59_07945</name>
</gene>
<keyword evidence="9 24" id="KW-0812">Transmembrane</keyword>
<accession>A0ABT0JXH5</accession>
<protein>
    <recommendedName>
        <fullName evidence="21">Signal transduction histidine-protein kinase/phosphatase MprB</fullName>
        <ecNumber evidence="5">2.7.13.3</ecNumber>
    </recommendedName>
    <alternativeName>
        <fullName evidence="22">Mycobacterial persistence regulator B</fullName>
    </alternativeName>
</protein>
<dbReference type="Gene3D" id="6.10.340.10">
    <property type="match status" value="1"/>
</dbReference>
<dbReference type="Gene3D" id="1.10.287.130">
    <property type="match status" value="1"/>
</dbReference>
<keyword evidence="20" id="KW-0464">Manganese</keyword>
<evidence type="ECO:0000256" key="18">
    <source>
        <dbReference type="ARBA" id="ARBA00023016"/>
    </source>
</evidence>
<organism evidence="27 28">
    <name type="scientific">Frankia umida</name>
    <dbReference type="NCBI Taxonomy" id="573489"/>
    <lineage>
        <taxon>Bacteria</taxon>
        <taxon>Bacillati</taxon>
        <taxon>Actinomycetota</taxon>
        <taxon>Actinomycetes</taxon>
        <taxon>Frankiales</taxon>
        <taxon>Frankiaceae</taxon>
        <taxon>Frankia</taxon>
    </lineage>
</organism>
<evidence type="ECO:0000256" key="2">
    <source>
        <dbReference type="ARBA" id="ARBA00001936"/>
    </source>
</evidence>
<dbReference type="Pfam" id="PF02518">
    <property type="entry name" value="HATPase_c"/>
    <property type="match status" value="1"/>
</dbReference>
<comment type="caution">
    <text evidence="27">The sequence shown here is derived from an EMBL/GenBank/DDBJ whole genome shotgun (WGS) entry which is preliminary data.</text>
</comment>
<sequence>MSRRIFAAFLALTMVTLIGLCIPLGFRIAAHDRRIFCLRIMADTDVYAGQVEGALRRTPAPDPGAGSLSTALLPHPMRDTTGGRTGAPDTVELYDRTGRLVAGSGRPTEVSVLELREVVRDEQRLRYPISVSGGRFVAAAPVRGAAGVLGVVVVGRSDAPLRAETRSRWAMIAIGGGVVALGALVAALALTRWVARPLRRVEQAVQALGQGRLATRARTVRGPSEVRALAGAFDEMAARIESLVHGQRTLLGDVSHQLRTPLAAMRLRLELLAQDVDGPVAGEVNGVLTEVARLARLVDGLLAVARAEHAPAALELVDVASVIEDRVVAWLPAAADAGVELSCDLHPPQAPDVGAGLLALAAPGHLEQILDNLVCNALAASPRGGSVVVGGRSVQPATVRVTVADDGPGMSASEREHALIRYRTAGVARDPASAEVRRADRGGSGLGLTIVATLVAADGGRVRLARSASGGLLAVVELAAGREQAAGTPVPDVSKPAMIFTGS</sequence>
<dbReference type="InterPro" id="IPR036097">
    <property type="entry name" value="HisK_dim/P_sf"/>
</dbReference>
<evidence type="ECO:0000256" key="14">
    <source>
        <dbReference type="ARBA" id="ARBA00022842"/>
    </source>
</evidence>
<dbReference type="PROSITE" id="PS50109">
    <property type="entry name" value="HIS_KIN"/>
    <property type="match status" value="1"/>
</dbReference>
<evidence type="ECO:0000256" key="20">
    <source>
        <dbReference type="ARBA" id="ARBA00023211"/>
    </source>
</evidence>
<keyword evidence="12" id="KW-0378">Hydrolase</keyword>
<evidence type="ECO:0000256" key="4">
    <source>
        <dbReference type="ARBA" id="ARBA00004651"/>
    </source>
</evidence>
<evidence type="ECO:0000256" key="1">
    <source>
        <dbReference type="ARBA" id="ARBA00000085"/>
    </source>
</evidence>
<keyword evidence="13" id="KW-0067">ATP-binding</keyword>
<feature type="region of interest" description="Disordered" evidence="23">
    <location>
        <begin position="58"/>
        <end position="88"/>
    </location>
</feature>
<evidence type="ECO:0000256" key="24">
    <source>
        <dbReference type="SAM" id="Phobius"/>
    </source>
</evidence>
<evidence type="ECO:0000313" key="28">
    <source>
        <dbReference type="Proteomes" id="UP001201873"/>
    </source>
</evidence>
<dbReference type="PRINTS" id="PR00344">
    <property type="entry name" value="BCTRLSENSOR"/>
</dbReference>
<dbReference type="PROSITE" id="PS50885">
    <property type="entry name" value="HAMP"/>
    <property type="match status" value="1"/>
</dbReference>
<dbReference type="InterPro" id="IPR003661">
    <property type="entry name" value="HisK_dim/P_dom"/>
</dbReference>
<evidence type="ECO:0000259" key="26">
    <source>
        <dbReference type="PROSITE" id="PS50885"/>
    </source>
</evidence>
<dbReference type="EMBL" id="JALKFT010000006">
    <property type="protein sequence ID" value="MCK9875703.1"/>
    <property type="molecule type" value="Genomic_DNA"/>
</dbReference>
<dbReference type="CDD" id="cd06225">
    <property type="entry name" value="HAMP"/>
    <property type="match status" value="1"/>
</dbReference>
<evidence type="ECO:0000256" key="21">
    <source>
        <dbReference type="ARBA" id="ARBA00040454"/>
    </source>
</evidence>
<dbReference type="SUPFAM" id="SSF158472">
    <property type="entry name" value="HAMP domain-like"/>
    <property type="match status" value="1"/>
</dbReference>
<keyword evidence="11 27" id="KW-0418">Kinase</keyword>
<keyword evidence="8" id="KW-0808">Transferase</keyword>
<dbReference type="CDD" id="cd00082">
    <property type="entry name" value="HisKA"/>
    <property type="match status" value="1"/>
</dbReference>
<dbReference type="InterPro" id="IPR005467">
    <property type="entry name" value="His_kinase_dom"/>
</dbReference>
<dbReference type="SMART" id="SM00388">
    <property type="entry name" value="HisKA"/>
    <property type="match status" value="1"/>
</dbReference>
<keyword evidence="6" id="KW-1003">Cell membrane</keyword>
<evidence type="ECO:0000256" key="6">
    <source>
        <dbReference type="ARBA" id="ARBA00022475"/>
    </source>
</evidence>
<keyword evidence="15" id="KW-0904">Protein phosphatase</keyword>
<dbReference type="InterPro" id="IPR036890">
    <property type="entry name" value="HATPase_C_sf"/>
</dbReference>
<evidence type="ECO:0000313" key="27">
    <source>
        <dbReference type="EMBL" id="MCK9875703.1"/>
    </source>
</evidence>
<feature type="domain" description="Histidine kinase" evidence="25">
    <location>
        <begin position="253"/>
        <end position="482"/>
    </location>
</feature>
<dbReference type="InterPro" id="IPR003594">
    <property type="entry name" value="HATPase_dom"/>
</dbReference>
<dbReference type="Proteomes" id="UP001201873">
    <property type="component" value="Unassembled WGS sequence"/>
</dbReference>
<keyword evidence="24" id="KW-0472">Membrane</keyword>
<feature type="transmembrane region" description="Helical" evidence="24">
    <location>
        <begin position="6"/>
        <end position="26"/>
    </location>
</feature>
<dbReference type="InterPro" id="IPR003660">
    <property type="entry name" value="HAMP_dom"/>
</dbReference>
<keyword evidence="18" id="KW-0346">Stress response</keyword>
<keyword evidence="16 24" id="KW-1133">Transmembrane helix</keyword>
<keyword evidence="14" id="KW-0460">Magnesium</keyword>
<evidence type="ECO:0000256" key="11">
    <source>
        <dbReference type="ARBA" id="ARBA00022777"/>
    </source>
</evidence>
<evidence type="ECO:0000256" key="17">
    <source>
        <dbReference type="ARBA" id="ARBA00023012"/>
    </source>
</evidence>
<dbReference type="PANTHER" id="PTHR44936:SF9">
    <property type="entry name" value="SENSOR PROTEIN CREC"/>
    <property type="match status" value="1"/>
</dbReference>
<keyword evidence="7" id="KW-0597">Phosphoprotein</keyword>
<dbReference type="SMART" id="SM00387">
    <property type="entry name" value="HATPase_c"/>
    <property type="match status" value="1"/>
</dbReference>
<evidence type="ECO:0000256" key="3">
    <source>
        <dbReference type="ARBA" id="ARBA00001946"/>
    </source>
</evidence>
<keyword evidence="19" id="KW-0843">Virulence</keyword>
<evidence type="ECO:0000256" key="9">
    <source>
        <dbReference type="ARBA" id="ARBA00022692"/>
    </source>
</evidence>
<dbReference type="Gene3D" id="3.30.565.10">
    <property type="entry name" value="Histidine kinase-like ATPase, C-terminal domain"/>
    <property type="match status" value="1"/>
</dbReference>
<comment type="cofactor">
    <cofactor evidence="3">
        <name>Mg(2+)</name>
        <dbReference type="ChEBI" id="CHEBI:18420"/>
    </cofactor>
</comment>
<evidence type="ECO:0000256" key="5">
    <source>
        <dbReference type="ARBA" id="ARBA00012438"/>
    </source>
</evidence>
<evidence type="ECO:0000256" key="8">
    <source>
        <dbReference type="ARBA" id="ARBA00022679"/>
    </source>
</evidence>
<dbReference type="EC" id="2.7.13.3" evidence="5"/>